<dbReference type="AlphaFoldDB" id="A0A9P7VF48"/>
<dbReference type="RefSeq" id="XP_043051651.1">
    <property type="nucleotide sequence ID" value="XM_043190974.1"/>
</dbReference>
<gene>
    <name evidence="2" type="ORF">KQ657_000118</name>
</gene>
<dbReference type="SUPFAM" id="SSF143447">
    <property type="entry name" value="AMMECR1-like"/>
    <property type="match status" value="1"/>
</dbReference>
<dbReference type="PANTHER" id="PTHR13016:SF0">
    <property type="entry name" value="AMME SYNDROME CANDIDATE GENE 1 PROTEIN"/>
    <property type="match status" value="1"/>
</dbReference>
<reference evidence="2" key="1">
    <citation type="submission" date="2021-03" db="EMBL/GenBank/DDBJ databases">
        <authorList>
            <person name="Palmer J.M."/>
        </authorList>
    </citation>
    <scope>NUCLEOTIDE SEQUENCE</scope>
    <source>
        <strain evidence="2">ARV_011</strain>
    </source>
</reference>
<dbReference type="Gene3D" id="3.30.700.20">
    <property type="entry name" value="Hypothetical protein ph0010, domain 1"/>
    <property type="match status" value="1"/>
</dbReference>
<dbReference type="PROSITE" id="PS51112">
    <property type="entry name" value="AMMECR1"/>
    <property type="match status" value="1"/>
</dbReference>
<keyword evidence="3" id="KW-1185">Reference proteome</keyword>
<feature type="domain" description="AMMECR1" evidence="1">
    <location>
        <begin position="341"/>
        <end position="559"/>
    </location>
</feature>
<comment type="caution">
    <text evidence="2">The sequence shown here is derived from an EMBL/GenBank/DDBJ whole genome shotgun (WGS) entry which is preliminary data.</text>
</comment>
<dbReference type="EMBL" id="JAHMUF010000001">
    <property type="protein sequence ID" value="KAG7196106.1"/>
    <property type="molecule type" value="Genomic_DNA"/>
</dbReference>
<dbReference type="InterPro" id="IPR002733">
    <property type="entry name" value="AMMECR1_domain"/>
</dbReference>
<accession>A0A9P7VF48</accession>
<dbReference type="Gene3D" id="3.80.10.10">
    <property type="entry name" value="Ribonuclease Inhibitor"/>
    <property type="match status" value="1"/>
</dbReference>
<dbReference type="InterPro" id="IPR032675">
    <property type="entry name" value="LRR_dom_sf"/>
</dbReference>
<evidence type="ECO:0000259" key="1">
    <source>
        <dbReference type="PROSITE" id="PS51112"/>
    </source>
</evidence>
<dbReference type="InterPro" id="IPR023473">
    <property type="entry name" value="AMMECR1"/>
</dbReference>
<organism evidence="2 3">
    <name type="scientific">Scheffersomyces spartinae</name>
    <dbReference type="NCBI Taxonomy" id="45513"/>
    <lineage>
        <taxon>Eukaryota</taxon>
        <taxon>Fungi</taxon>
        <taxon>Dikarya</taxon>
        <taxon>Ascomycota</taxon>
        <taxon>Saccharomycotina</taxon>
        <taxon>Pichiomycetes</taxon>
        <taxon>Debaryomycetaceae</taxon>
        <taxon>Scheffersomyces</taxon>
    </lineage>
</organism>
<dbReference type="GeneID" id="66113492"/>
<dbReference type="SUPFAM" id="SSF52058">
    <property type="entry name" value="L domain-like"/>
    <property type="match status" value="1"/>
</dbReference>
<dbReference type="PROSITE" id="PS51450">
    <property type="entry name" value="LRR"/>
    <property type="match status" value="1"/>
</dbReference>
<dbReference type="PANTHER" id="PTHR13016">
    <property type="entry name" value="AMMECR1 HOMOLOG"/>
    <property type="match status" value="1"/>
</dbReference>
<evidence type="ECO:0000313" key="3">
    <source>
        <dbReference type="Proteomes" id="UP000790833"/>
    </source>
</evidence>
<dbReference type="InterPro" id="IPR027485">
    <property type="entry name" value="AMMECR1_N"/>
</dbReference>
<name>A0A9P7VF48_9ASCO</name>
<proteinExistence type="predicted"/>
<dbReference type="InterPro" id="IPR001611">
    <property type="entry name" value="Leu-rich_rpt"/>
</dbReference>
<protein>
    <recommendedName>
        <fullName evidence="1">AMMECR1 domain-containing protein</fullName>
    </recommendedName>
</protein>
<dbReference type="OrthoDB" id="24630at2759"/>
<dbReference type="Proteomes" id="UP000790833">
    <property type="component" value="Unassembled WGS sequence"/>
</dbReference>
<dbReference type="Pfam" id="PF01871">
    <property type="entry name" value="AMMECR1"/>
    <property type="match status" value="1"/>
</dbReference>
<dbReference type="NCBIfam" id="TIGR00296">
    <property type="entry name" value="TIGR00296 family protein"/>
    <property type="match status" value="1"/>
</dbReference>
<evidence type="ECO:0000313" key="2">
    <source>
        <dbReference type="EMBL" id="KAG7196106.1"/>
    </source>
</evidence>
<sequence length="565" mass="65266">MSILAQLPTELIHQVFRQIPKDELELMFELNSLSKNEEHDLSFQNVRNIALYERYYHQKLFLTNLPQFYTTAEVDSLCLSSDDLDYLIKHQIYIKPKLISLIIYNTGPFDCMDYANTMLVYYKFISHLTADFNIQLVLIENCSERESAFINKISQLEIRVNWFAINNRRCLGRSRESNIPNQQSSTSIFPDNEGPPRLSAQNLKINLFNANSLVSQVELKKNTSLWLNLKMVDLSYNNIDDYWLAQIDLPETIEVLNLSNNSLRGINRYNFNLTKLPNLRELILDNNNITSISFCQGERYDIDGGEDDVAADITHPYMSLTKLSIMGNHLFDTKFLLDPCLYKLKQVDISRNLISKLHKFPPRLTHIDLNGNYLTRFFTHAEWHLFPCPNLIHLNLANSFETLYSKNDQLRGCIGTFQELPIESGVKRFSLTAALEDSRFPPIRKSELPSLKVHVTLLANFTPIKTWDSWKVGEHGLKIHIIYQGASYSGTFLPSVAEEQEWDKLTTVYYLLQKADLMGIKKSATADFVTNGINDGWIDLVRYDGLKSSLSYDDFIKGRQLVQHQ</sequence>
<dbReference type="InterPro" id="IPR036071">
    <property type="entry name" value="AMMECR1_dom_sf"/>
</dbReference>